<dbReference type="EMBL" id="JACJQH010000072">
    <property type="protein sequence ID" value="MBD2199972.1"/>
    <property type="molecule type" value="Genomic_DNA"/>
</dbReference>
<reference evidence="2 3" key="1">
    <citation type="journal article" date="2020" name="ISME J.">
        <title>Comparative genomics reveals insights into cyanobacterial evolution and habitat adaptation.</title>
        <authorList>
            <person name="Chen M.Y."/>
            <person name="Teng W.K."/>
            <person name="Zhao L."/>
            <person name="Hu C.X."/>
            <person name="Zhou Y.K."/>
            <person name="Han B.P."/>
            <person name="Song L.R."/>
            <person name="Shu W.S."/>
        </authorList>
    </citation>
    <scope>NUCLEOTIDE SEQUENCE [LARGE SCALE GENOMIC DNA]</scope>
    <source>
        <strain evidence="2 3">FACHB-288</strain>
    </source>
</reference>
<sequence length="67" mass="7430">MVTEEFGVDALGGRCCESMGKVEGNLLEYRFISTTCILLACLIAIAQPLLELIVYYLNQISRKNIST</sequence>
<evidence type="ECO:0000256" key="1">
    <source>
        <dbReference type="SAM" id="Phobius"/>
    </source>
</evidence>
<dbReference type="Proteomes" id="UP000658514">
    <property type="component" value="Unassembled WGS sequence"/>
</dbReference>
<feature type="transmembrane region" description="Helical" evidence="1">
    <location>
        <begin position="31"/>
        <end position="57"/>
    </location>
</feature>
<accession>A0ABR8AMV7</accession>
<keyword evidence="1" id="KW-0812">Transmembrane</keyword>
<comment type="caution">
    <text evidence="2">The sequence shown here is derived from an EMBL/GenBank/DDBJ whole genome shotgun (WGS) entry which is preliminary data.</text>
</comment>
<name>A0ABR8AMV7_9CYAN</name>
<keyword evidence="3" id="KW-1185">Reference proteome</keyword>
<dbReference type="RefSeq" id="WP_190550177.1">
    <property type="nucleotide sequence ID" value="NZ_CAWPNO010000109.1"/>
</dbReference>
<proteinExistence type="predicted"/>
<organism evidence="2 3">
    <name type="scientific">Calothrix parietina FACHB-288</name>
    <dbReference type="NCBI Taxonomy" id="2692896"/>
    <lineage>
        <taxon>Bacteria</taxon>
        <taxon>Bacillati</taxon>
        <taxon>Cyanobacteriota</taxon>
        <taxon>Cyanophyceae</taxon>
        <taxon>Nostocales</taxon>
        <taxon>Calotrichaceae</taxon>
        <taxon>Calothrix</taxon>
    </lineage>
</organism>
<protein>
    <submittedName>
        <fullName evidence="2">Uncharacterized protein</fullName>
    </submittedName>
</protein>
<evidence type="ECO:0000313" key="3">
    <source>
        <dbReference type="Proteomes" id="UP000658514"/>
    </source>
</evidence>
<keyword evidence="1" id="KW-0472">Membrane</keyword>
<gene>
    <name evidence="2" type="ORF">H6G24_31635</name>
</gene>
<evidence type="ECO:0000313" key="2">
    <source>
        <dbReference type="EMBL" id="MBD2199972.1"/>
    </source>
</evidence>
<keyword evidence="1" id="KW-1133">Transmembrane helix</keyword>